<evidence type="ECO:0000313" key="10">
    <source>
        <dbReference type="EMBL" id="MDO6454489.1"/>
    </source>
</evidence>
<dbReference type="InterPro" id="IPR017540">
    <property type="entry name" value="Exosortase-1"/>
</dbReference>
<evidence type="ECO:0000256" key="6">
    <source>
        <dbReference type="ARBA" id="ARBA00022989"/>
    </source>
</evidence>
<organism evidence="10 11">
    <name type="scientific">Neptunomonas phycophila</name>
    <dbReference type="NCBI Taxonomy" id="1572645"/>
    <lineage>
        <taxon>Bacteria</taxon>
        <taxon>Pseudomonadati</taxon>
        <taxon>Pseudomonadota</taxon>
        <taxon>Gammaproteobacteria</taxon>
        <taxon>Oceanospirillales</taxon>
        <taxon>Oceanospirillaceae</taxon>
        <taxon>Neptunomonas</taxon>
    </lineage>
</organism>
<keyword evidence="5 10" id="KW-0378">Hydrolase</keyword>
<reference evidence="10" key="1">
    <citation type="submission" date="2023-07" db="EMBL/GenBank/DDBJ databases">
        <title>Genome content predicts the carbon catabolic preferences of heterotrophic bacteria.</title>
        <authorList>
            <person name="Gralka M."/>
        </authorList>
    </citation>
    <scope>NUCLEOTIDE SEQUENCE</scope>
    <source>
        <strain evidence="10">I2M16</strain>
    </source>
</reference>
<keyword evidence="3" id="KW-0645">Protease</keyword>
<dbReference type="InterPro" id="IPR014263">
    <property type="entry name" value="Methanolan_biosynth_EpsI"/>
</dbReference>
<dbReference type="Pfam" id="PF11984">
    <property type="entry name" value="DUF3485"/>
    <property type="match status" value="1"/>
</dbReference>
<proteinExistence type="predicted"/>
<dbReference type="NCBIfam" id="TIGR03109">
    <property type="entry name" value="exosort_XrtA"/>
    <property type="match status" value="1"/>
</dbReference>
<dbReference type="InterPro" id="IPR026392">
    <property type="entry name" value="Exo/Archaeosortase_dom"/>
</dbReference>
<comment type="caution">
    <text evidence="10">The sequence shown here is derived from an EMBL/GenBank/DDBJ whole genome shotgun (WGS) entry which is preliminary data.</text>
</comment>
<feature type="transmembrane region" description="Helical" evidence="8">
    <location>
        <begin position="96"/>
        <end position="129"/>
    </location>
</feature>
<name>A0AAW7XMH2_9GAMM</name>
<feature type="transmembrane region" description="Helical" evidence="8">
    <location>
        <begin position="66"/>
        <end position="84"/>
    </location>
</feature>
<evidence type="ECO:0000256" key="5">
    <source>
        <dbReference type="ARBA" id="ARBA00022801"/>
    </source>
</evidence>
<protein>
    <submittedName>
        <fullName evidence="10">Exosortase A</fullName>
        <ecNumber evidence="10">3.4.22.-</ecNumber>
    </submittedName>
</protein>
<dbReference type="GO" id="GO:0005886">
    <property type="term" value="C:plasma membrane"/>
    <property type="evidence" value="ECO:0007669"/>
    <property type="project" value="UniProtKB-SubCell"/>
</dbReference>
<evidence type="ECO:0000256" key="3">
    <source>
        <dbReference type="ARBA" id="ARBA00022670"/>
    </source>
</evidence>
<keyword evidence="6 8" id="KW-1133">Transmembrane helix</keyword>
<feature type="transmembrane region" description="Helical" evidence="8">
    <location>
        <begin position="296"/>
        <end position="315"/>
    </location>
</feature>
<dbReference type="InterPro" id="IPR013426">
    <property type="entry name" value="EpsH-like"/>
</dbReference>
<feature type="transmembrane region" description="Helical" evidence="8">
    <location>
        <begin position="38"/>
        <end position="54"/>
    </location>
</feature>
<accession>A0AAW7XMH2</accession>
<dbReference type="GO" id="GO:0006508">
    <property type="term" value="P:proteolysis"/>
    <property type="evidence" value="ECO:0007669"/>
    <property type="project" value="UniProtKB-KW"/>
</dbReference>
<evidence type="ECO:0000313" key="11">
    <source>
        <dbReference type="Proteomes" id="UP001169862"/>
    </source>
</evidence>
<dbReference type="NCBIfam" id="TIGR02602">
    <property type="entry name" value="8TM_EpsH"/>
    <property type="match status" value="1"/>
</dbReference>
<evidence type="ECO:0000256" key="1">
    <source>
        <dbReference type="ARBA" id="ARBA00004651"/>
    </source>
</evidence>
<evidence type="ECO:0000256" key="2">
    <source>
        <dbReference type="ARBA" id="ARBA00022475"/>
    </source>
</evidence>
<keyword evidence="2" id="KW-1003">Cell membrane</keyword>
<dbReference type="InterPro" id="IPR019127">
    <property type="entry name" value="Exosortase"/>
</dbReference>
<feature type="domain" description="Methanolan biosynthesis EpsI" evidence="9">
    <location>
        <begin position="306"/>
        <end position="498"/>
    </location>
</feature>
<dbReference type="EMBL" id="JAUOPG010000008">
    <property type="protein sequence ID" value="MDO6454489.1"/>
    <property type="molecule type" value="Genomic_DNA"/>
</dbReference>
<comment type="subcellular location">
    <subcellularLocation>
        <location evidence="1">Cell membrane</location>
        <topology evidence="1">Multi-pass membrane protein</topology>
    </subcellularLocation>
</comment>
<feature type="transmembrane region" description="Helical" evidence="8">
    <location>
        <begin position="181"/>
        <end position="199"/>
    </location>
</feature>
<keyword evidence="4 8" id="KW-0812">Transmembrane</keyword>
<dbReference type="Proteomes" id="UP001169862">
    <property type="component" value="Unassembled WGS sequence"/>
</dbReference>
<sequence>MKTWKLHGALVLAFSIALVLALYPTFLSMVNIWMRSETFTHAFLIAPISLWLVWEKREAMLTYVPSYSVLGLIALFGSGFLWLLGMAVDAAVVQQFAAVLMLISVIWSILGNQLAWFLAFPLCFLLFMVPMGEDLVPPMMDFTANFTVDMVRLSGIPVYREGLFFMLPTGNWSVVEACSGIRYLIASITLGCLYAYVTYTKLWKRAIFIALSIIVPIIANGLRAYMIVMLGHLSDMTVATGVDHLVYGWLFFGVVIFILIRLGAIFKDPEVDNLALRAAPIANGESDTLAVNRTPLTHVIFIGCLIVGLSIWPLARQQMNNQAYPEMVDALELPDFEGKASVAPLWSWQPVAREADQVVGFIEDGPQQSAIYIDFYPVPGYAEMINSLNTMIDPDSDEWHIVSVGTEHLAALDISVTSYRIKSSKQELLVWSWYQVAGAHNSANKYIVKLLEGGHRLLGDRQDSARITYAMSVDPASQAPELQKSQLQTLIQETFPQVQASLDNVAQRVYEDL</sequence>
<dbReference type="NCBIfam" id="TIGR04178">
    <property type="entry name" value="exo_archaeo"/>
    <property type="match status" value="1"/>
</dbReference>
<dbReference type="AlphaFoldDB" id="A0AAW7XMH2"/>
<evidence type="ECO:0000256" key="4">
    <source>
        <dbReference type="ARBA" id="ARBA00022692"/>
    </source>
</evidence>
<dbReference type="GO" id="GO:0008233">
    <property type="term" value="F:peptidase activity"/>
    <property type="evidence" value="ECO:0007669"/>
    <property type="project" value="UniProtKB-KW"/>
</dbReference>
<keyword evidence="7 8" id="KW-0472">Membrane</keyword>
<gene>
    <name evidence="10" type="primary">xrtA</name>
    <name evidence="10" type="ORF">Q4490_13015</name>
</gene>
<dbReference type="Pfam" id="PF09721">
    <property type="entry name" value="Exosortase_EpsH"/>
    <property type="match status" value="1"/>
</dbReference>
<evidence type="ECO:0000256" key="8">
    <source>
        <dbReference type="SAM" id="Phobius"/>
    </source>
</evidence>
<feature type="transmembrane region" description="Helical" evidence="8">
    <location>
        <begin position="6"/>
        <end position="26"/>
    </location>
</feature>
<dbReference type="RefSeq" id="WP_303551200.1">
    <property type="nucleotide sequence ID" value="NZ_JAUOPG010000008.1"/>
</dbReference>
<dbReference type="EC" id="3.4.22.-" evidence="10"/>
<evidence type="ECO:0000256" key="7">
    <source>
        <dbReference type="ARBA" id="ARBA00023136"/>
    </source>
</evidence>
<evidence type="ECO:0000259" key="9">
    <source>
        <dbReference type="Pfam" id="PF11984"/>
    </source>
</evidence>
<feature type="transmembrane region" description="Helical" evidence="8">
    <location>
        <begin position="206"/>
        <end position="226"/>
    </location>
</feature>
<feature type="transmembrane region" description="Helical" evidence="8">
    <location>
        <begin position="246"/>
        <end position="266"/>
    </location>
</feature>